<dbReference type="InterPro" id="IPR018378">
    <property type="entry name" value="C-type_lectin_CS"/>
</dbReference>
<name>A0AA47N3L1_MERPO</name>
<dbReference type="InterPro" id="IPR013783">
    <property type="entry name" value="Ig-like_fold"/>
</dbReference>
<dbReference type="SMART" id="SM00409">
    <property type="entry name" value="IG"/>
    <property type="match status" value="1"/>
</dbReference>
<dbReference type="PANTHER" id="PTHR22803">
    <property type="entry name" value="MANNOSE, PHOSPHOLIPASE, LECTIN RECEPTOR RELATED"/>
    <property type="match status" value="1"/>
</dbReference>
<keyword evidence="3" id="KW-0393">Immunoglobulin domain</keyword>
<dbReference type="SUPFAM" id="SSF56436">
    <property type="entry name" value="C-type lectin-like"/>
    <property type="match status" value="2"/>
</dbReference>
<dbReference type="Pfam" id="PF07679">
    <property type="entry name" value="I-set"/>
    <property type="match status" value="1"/>
</dbReference>
<dbReference type="InterPro" id="IPR033989">
    <property type="entry name" value="CD209-like_CTLD"/>
</dbReference>
<evidence type="ECO:0000313" key="7">
    <source>
        <dbReference type="Proteomes" id="UP001174136"/>
    </source>
</evidence>
<dbReference type="CDD" id="cd03590">
    <property type="entry name" value="CLECT_DC-SIGN_like"/>
    <property type="match status" value="2"/>
</dbReference>
<feature type="domain" description="C-type lectin" evidence="4">
    <location>
        <begin position="17"/>
        <end position="128"/>
    </location>
</feature>
<dbReference type="Proteomes" id="UP001174136">
    <property type="component" value="Unassembled WGS sequence"/>
</dbReference>
<accession>A0AA47N3L1</accession>
<dbReference type="InterPro" id="IPR007110">
    <property type="entry name" value="Ig-like_dom"/>
</dbReference>
<feature type="domain" description="Ig-like" evidence="5">
    <location>
        <begin position="150"/>
        <end position="240"/>
    </location>
</feature>
<dbReference type="Pfam" id="PF00059">
    <property type="entry name" value="Lectin_C"/>
    <property type="match status" value="2"/>
</dbReference>
<keyword evidence="7" id="KW-1185">Reference proteome</keyword>
<proteinExistence type="predicted"/>
<dbReference type="AlphaFoldDB" id="A0AA47N3L1"/>
<dbReference type="EMBL" id="JAOPHQ010001343">
    <property type="protein sequence ID" value="KAK0151249.1"/>
    <property type="molecule type" value="Genomic_DNA"/>
</dbReference>
<evidence type="ECO:0000256" key="2">
    <source>
        <dbReference type="ARBA" id="ARBA00023157"/>
    </source>
</evidence>
<dbReference type="SMART" id="SM00408">
    <property type="entry name" value="IGc2"/>
    <property type="match status" value="1"/>
</dbReference>
<evidence type="ECO:0000259" key="4">
    <source>
        <dbReference type="PROSITE" id="PS50041"/>
    </source>
</evidence>
<reference evidence="6" key="1">
    <citation type="journal article" date="2023" name="Front. Mar. Sci.">
        <title>A new Merluccius polli reference genome to investigate the effects of global change in West African waters.</title>
        <authorList>
            <person name="Mateo J.L."/>
            <person name="Blanco-Fernandez C."/>
            <person name="Garcia-Vazquez E."/>
            <person name="Machado-Schiaffino G."/>
        </authorList>
    </citation>
    <scope>NUCLEOTIDE SEQUENCE</scope>
    <source>
        <strain evidence="6">C29</strain>
        <tissue evidence="6">Fin</tissue>
    </source>
</reference>
<sequence length="364" mass="41744">MELKTSREFTRLGWLHYDHSLYFISTTEKNWTASRDDCLERDADLVVINSREEQEFVSRQAGNQWFWIGLSDGDTEGTWKWVDGTIMTSSFWRRGQPDDYGGEDCVVTSLGDDWNDVSCADQYRWMCEKVLVLDHLEAELNKEVMREEAPQIYHRPSSMTVSVGDTATFSCRARGRPQPTIQWLLDGRLLETDGTDNRSASVVRMDEENLVLRGVRSGVETFLCMATNSAGTANHTAWLFVYEVRPDGWLHYNNSLYFISTAKKNWTASRDDCLERDADLVVINSREEQEFVTGQPGDHWIGLSDRDTEGTWKWVDGTIMTSSFWGHGEPNDYGGAQDCVATREGDGWDDERCAAQYHWICEKV</sequence>
<dbReference type="InterPro" id="IPR016187">
    <property type="entry name" value="CTDL_fold"/>
</dbReference>
<dbReference type="InterPro" id="IPR013098">
    <property type="entry name" value="Ig_I-set"/>
</dbReference>
<evidence type="ECO:0000256" key="3">
    <source>
        <dbReference type="ARBA" id="ARBA00023319"/>
    </source>
</evidence>
<dbReference type="SMART" id="SM00034">
    <property type="entry name" value="CLECT"/>
    <property type="match status" value="2"/>
</dbReference>
<dbReference type="InterPro" id="IPR050111">
    <property type="entry name" value="C-type_lectin/snaclec_domain"/>
</dbReference>
<evidence type="ECO:0000313" key="6">
    <source>
        <dbReference type="EMBL" id="KAK0151249.1"/>
    </source>
</evidence>
<dbReference type="InterPro" id="IPR036179">
    <property type="entry name" value="Ig-like_dom_sf"/>
</dbReference>
<dbReference type="InterPro" id="IPR001304">
    <property type="entry name" value="C-type_lectin-like"/>
</dbReference>
<protein>
    <submittedName>
        <fullName evidence="6">C-type lectin domain family 4 member M</fullName>
    </submittedName>
</protein>
<evidence type="ECO:0000259" key="5">
    <source>
        <dbReference type="PROSITE" id="PS50835"/>
    </source>
</evidence>
<gene>
    <name evidence="6" type="primary">CLEC4M_14</name>
    <name evidence="6" type="ORF">N1851_007612</name>
</gene>
<keyword evidence="1" id="KW-0430">Lectin</keyword>
<dbReference type="FunFam" id="2.60.40.10:FF:000032">
    <property type="entry name" value="palladin isoform X1"/>
    <property type="match status" value="1"/>
</dbReference>
<feature type="domain" description="C-type lectin" evidence="4">
    <location>
        <begin position="252"/>
        <end position="362"/>
    </location>
</feature>
<dbReference type="PROSITE" id="PS00615">
    <property type="entry name" value="C_TYPE_LECTIN_1"/>
    <property type="match status" value="2"/>
</dbReference>
<dbReference type="SUPFAM" id="SSF48726">
    <property type="entry name" value="Immunoglobulin"/>
    <property type="match status" value="1"/>
</dbReference>
<dbReference type="Gene3D" id="3.10.100.10">
    <property type="entry name" value="Mannose-Binding Protein A, subunit A"/>
    <property type="match status" value="2"/>
</dbReference>
<dbReference type="PROSITE" id="PS50041">
    <property type="entry name" value="C_TYPE_LECTIN_2"/>
    <property type="match status" value="2"/>
</dbReference>
<dbReference type="GO" id="GO:0030246">
    <property type="term" value="F:carbohydrate binding"/>
    <property type="evidence" value="ECO:0007669"/>
    <property type="project" value="UniProtKB-KW"/>
</dbReference>
<dbReference type="Gene3D" id="2.60.40.10">
    <property type="entry name" value="Immunoglobulins"/>
    <property type="match status" value="1"/>
</dbReference>
<dbReference type="InterPro" id="IPR003599">
    <property type="entry name" value="Ig_sub"/>
</dbReference>
<dbReference type="InterPro" id="IPR016186">
    <property type="entry name" value="C-type_lectin-like/link_sf"/>
</dbReference>
<dbReference type="PROSITE" id="PS50835">
    <property type="entry name" value="IG_LIKE"/>
    <property type="match status" value="1"/>
</dbReference>
<comment type="caution">
    <text evidence="6">The sequence shown here is derived from an EMBL/GenBank/DDBJ whole genome shotgun (WGS) entry which is preliminary data.</text>
</comment>
<dbReference type="InterPro" id="IPR003598">
    <property type="entry name" value="Ig_sub2"/>
</dbReference>
<keyword evidence="2" id="KW-1015">Disulfide bond</keyword>
<evidence type="ECO:0000256" key="1">
    <source>
        <dbReference type="ARBA" id="ARBA00022734"/>
    </source>
</evidence>
<organism evidence="6 7">
    <name type="scientific">Merluccius polli</name>
    <name type="common">Benguela hake</name>
    <name type="synonym">Merluccius cadenati</name>
    <dbReference type="NCBI Taxonomy" id="89951"/>
    <lineage>
        <taxon>Eukaryota</taxon>
        <taxon>Metazoa</taxon>
        <taxon>Chordata</taxon>
        <taxon>Craniata</taxon>
        <taxon>Vertebrata</taxon>
        <taxon>Euteleostomi</taxon>
        <taxon>Actinopterygii</taxon>
        <taxon>Neopterygii</taxon>
        <taxon>Teleostei</taxon>
        <taxon>Neoteleostei</taxon>
        <taxon>Acanthomorphata</taxon>
        <taxon>Zeiogadaria</taxon>
        <taxon>Gadariae</taxon>
        <taxon>Gadiformes</taxon>
        <taxon>Gadoidei</taxon>
        <taxon>Merlucciidae</taxon>
        <taxon>Merluccius</taxon>
    </lineage>
</organism>